<accession>A0ABM1MEB8</accession>
<protein>
    <submittedName>
        <fullName evidence="3">Uncharacterized protein LOC108560016</fullName>
    </submittedName>
</protein>
<feature type="region of interest" description="Disordered" evidence="1">
    <location>
        <begin position="154"/>
        <end position="192"/>
    </location>
</feature>
<evidence type="ECO:0000313" key="2">
    <source>
        <dbReference type="Proteomes" id="UP000695000"/>
    </source>
</evidence>
<dbReference type="GeneID" id="108560016"/>
<proteinExistence type="predicted"/>
<evidence type="ECO:0000256" key="1">
    <source>
        <dbReference type="SAM" id="MobiDB-lite"/>
    </source>
</evidence>
<evidence type="ECO:0000313" key="3">
    <source>
        <dbReference type="RefSeq" id="XP_017772918.1"/>
    </source>
</evidence>
<sequence length="192" mass="22387">MGGENDSKKPIKLDKLMFGVDMKAPKPYSVKVTIVACINCSRPFKNADQVTMHQPFCKGAMEAYTEKLKAVKNDLSKILDEEQTVETYVVRYKYTCQFCEFIFYNEKHYFGHMSKFRYECNTCQTHFENKQLLKTHYCLKFLKDLRSRMASRLPERALTQEELMPEGSEEPNGNSDPNPTHIEGNQLKEEDE</sequence>
<organism evidence="2 3">
    <name type="scientific">Nicrophorus vespilloides</name>
    <name type="common">Boreal carrion beetle</name>
    <dbReference type="NCBI Taxonomy" id="110193"/>
    <lineage>
        <taxon>Eukaryota</taxon>
        <taxon>Metazoa</taxon>
        <taxon>Ecdysozoa</taxon>
        <taxon>Arthropoda</taxon>
        <taxon>Hexapoda</taxon>
        <taxon>Insecta</taxon>
        <taxon>Pterygota</taxon>
        <taxon>Neoptera</taxon>
        <taxon>Endopterygota</taxon>
        <taxon>Coleoptera</taxon>
        <taxon>Polyphaga</taxon>
        <taxon>Staphyliniformia</taxon>
        <taxon>Silphidae</taxon>
        <taxon>Nicrophorinae</taxon>
        <taxon>Nicrophorus</taxon>
    </lineage>
</organism>
<reference evidence="3" key="1">
    <citation type="submission" date="2025-08" db="UniProtKB">
        <authorList>
            <consortium name="RefSeq"/>
        </authorList>
    </citation>
    <scope>IDENTIFICATION</scope>
    <source>
        <tissue evidence="3">Whole Larva</tissue>
    </source>
</reference>
<dbReference type="Proteomes" id="UP000695000">
    <property type="component" value="Unplaced"/>
</dbReference>
<name>A0ABM1MEB8_NICVS</name>
<gene>
    <name evidence="3" type="primary">LOC108560016</name>
</gene>
<dbReference type="RefSeq" id="XP_017772918.1">
    <property type="nucleotide sequence ID" value="XM_017917429.1"/>
</dbReference>
<keyword evidence="2" id="KW-1185">Reference proteome</keyword>